<dbReference type="Proteomes" id="UP001589619">
    <property type="component" value="Unassembled WGS sequence"/>
</dbReference>
<comment type="caution">
    <text evidence="3">The sequence shown here is derived from an EMBL/GenBank/DDBJ whole genome shotgun (WGS) entry which is preliminary data.</text>
</comment>
<proteinExistence type="predicted"/>
<keyword evidence="1" id="KW-0472">Membrane</keyword>
<dbReference type="PANTHER" id="PTHR14969:SF13">
    <property type="entry name" value="AT30094P"/>
    <property type="match status" value="1"/>
</dbReference>
<gene>
    <name evidence="3" type="ORF">ACFFNY_27970</name>
</gene>
<keyword evidence="4" id="KW-1185">Reference proteome</keyword>
<dbReference type="PANTHER" id="PTHR14969">
    <property type="entry name" value="SPHINGOSINE-1-PHOSPHATE PHOSPHOHYDROLASE"/>
    <property type="match status" value="1"/>
</dbReference>
<evidence type="ECO:0000313" key="4">
    <source>
        <dbReference type="Proteomes" id="UP001589619"/>
    </source>
</evidence>
<dbReference type="CDD" id="cd03392">
    <property type="entry name" value="PAP2_like_2"/>
    <property type="match status" value="1"/>
</dbReference>
<name>A0ABV5W4D5_9BACL</name>
<dbReference type="RefSeq" id="WP_344908399.1">
    <property type="nucleotide sequence ID" value="NZ_BAAAYO010000006.1"/>
</dbReference>
<dbReference type="SUPFAM" id="SSF48317">
    <property type="entry name" value="Acid phosphatase/Vanadium-dependent haloperoxidase"/>
    <property type="match status" value="1"/>
</dbReference>
<accession>A0ABV5W4D5</accession>
<feature type="transmembrane region" description="Helical" evidence="1">
    <location>
        <begin position="157"/>
        <end position="179"/>
    </location>
</feature>
<evidence type="ECO:0000256" key="1">
    <source>
        <dbReference type="SAM" id="Phobius"/>
    </source>
</evidence>
<dbReference type="InterPro" id="IPR000326">
    <property type="entry name" value="PAP2/HPO"/>
</dbReference>
<protein>
    <submittedName>
        <fullName evidence="3">Phosphatase PAP2 family protein</fullName>
    </submittedName>
</protein>
<dbReference type="EMBL" id="JBHMAG010000018">
    <property type="protein sequence ID" value="MFB9755432.1"/>
    <property type="molecule type" value="Genomic_DNA"/>
</dbReference>
<dbReference type="InterPro" id="IPR036938">
    <property type="entry name" value="PAP2/HPO_sf"/>
</dbReference>
<feature type="transmembrane region" description="Helical" evidence="1">
    <location>
        <begin position="122"/>
        <end position="145"/>
    </location>
</feature>
<dbReference type="Pfam" id="PF01569">
    <property type="entry name" value="PAP2"/>
    <property type="match status" value="1"/>
</dbReference>
<evidence type="ECO:0000313" key="3">
    <source>
        <dbReference type="EMBL" id="MFB9755432.1"/>
    </source>
</evidence>
<evidence type="ECO:0000259" key="2">
    <source>
        <dbReference type="SMART" id="SM00014"/>
    </source>
</evidence>
<feature type="domain" description="Phosphatidic acid phosphatase type 2/haloperoxidase" evidence="2">
    <location>
        <begin position="86"/>
        <end position="200"/>
    </location>
</feature>
<dbReference type="Gene3D" id="1.20.144.10">
    <property type="entry name" value="Phosphatidic acid phosphatase type 2/haloperoxidase"/>
    <property type="match status" value="2"/>
</dbReference>
<keyword evidence="1" id="KW-1133">Transmembrane helix</keyword>
<dbReference type="SMART" id="SM00014">
    <property type="entry name" value="acidPPc"/>
    <property type="match status" value="1"/>
</dbReference>
<organism evidence="3 4">
    <name type="scientific">Paenibacillus hodogayensis</name>
    <dbReference type="NCBI Taxonomy" id="279208"/>
    <lineage>
        <taxon>Bacteria</taxon>
        <taxon>Bacillati</taxon>
        <taxon>Bacillota</taxon>
        <taxon>Bacilli</taxon>
        <taxon>Bacillales</taxon>
        <taxon>Paenibacillaceae</taxon>
        <taxon>Paenibacillus</taxon>
    </lineage>
</organism>
<sequence>MKRTIHWTLAGLLLVLFAGLAGTLGKSGPTPFDDAVGGWIRGLRSDGLTVFFKALSPLVSTTVFAVLLVVFAALFVFAFKKRLEPLLLIVNLAGAFGLYRVLKGVFERPRPPASDALIHAAGFSFPSGNALMSASFYGLVAYLLYRHWQKRKPAAAWTAVLIGAVLILLIGVSRVYLGVHYPTDIAAGFALGIAWMLVCAASVLKRG</sequence>
<feature type="transmembrane region" description="Helical" evidence="1">
    <location>
        <begin position="185"/>
        <end position="204"/>
    </location>
</feature>
<feature type="transmembrane region" description="Helical" evidence="1">
    <location>
        <begin position="58"/>
        <end position="79"/>
    </location>
</feature>
<feature type="transmembrane region" description="Helical" evidence="1">
    <location>
        <begin position="86"/>
        <end position="102"/>
    </location>
</feature>
<keyword evidence="1" id="KW-0812">Transmembrane</keyword>
<reference evidence="3 4" key="1">
    <citation type="submission" date="2024-09" db="EMBL/GenBank/DDBJ databases">
        <authorList>
            <person name="Sun Q."/>
            <person name="Mori K."/>
        </authorList>
    </citation>
    <scope>NUCLEOTIDE SEQUENCE [LARGE SCALE GENOMIC DNA]</scope>
    <source>
        <strain evidence="3 4">JCM 12520</strain>
    </source>
</reference>